<dbReference type="InterPro" id="IPR036457">
    <property type="entry name" value="PPM-type-like_dom_sf"/>
</dbReference>
<evidence type="ECO:0000256" key="2">
    <source>
        <dbReference type="SAM" id="Coils"/>
    </source>
</evidence>
<accession>A0A315XMD8</accession>
<feature type="transmembrane region" description="Helical" evidence="3">
    <location>
        <begin position="76"/>
        <end position="94"/>
    </location>
</feature>
<evidence type="ECO:0000313" key="6">
    <source>
        <dbReference type="Proteomes" id="UP000251717"/>
    </source>
</evidence>
<dbReference type="Gene3D" id="3.60.40.10">
    <property type="entry name" value="PPM-type phosphatase domain"/>
    <property type="match status" value="1"/>
</dbReference>
<keyword evidence="3" id="KW-0812">Transmembrane</keyword>
<name>A0A315XMD8_9EURY</name>
<feature type="coiled-coil region" evidence="2">
    <location>
        <begin position="374"/>
        <end position="401"/>
    </location>
</feature>
<dbReference type="GO" id="GO:0016791">
    <property type="term" value="F:phosphatase activity"/>
    <property type="evidence" value="ECO:0007669"/>
    <property type="project" value="TreeGrafter"/>
</dbReference>
<dbReference type="EC" id="3.1.3.3" evidence="5"/>
<keyword evidence="1 5" id="KW-0378">Hydrolase</keyword>
<gene>
    <name evidence="5" type="primary">rsbU_1</name>
    <name evidence="5" type="ORF">MBBTH_10720</name>
</gene>
<dbReference type="Pfam" id="PF07228">
    <property type="entry name" value="SpoIIE"/>
    <property type="match status" value="1"/>
</dbReference>
<keyword evidence="3" id="KW-0472">Membrane</keyword>
<keyword evidence="6" id="KW-1185">Reference proteome</keyword>
<dbReference type="PANTHER" id="PTHR43156">
    <property type="entry name" value="STAGE II SPORULATION PROTEIN E-RELATED"/>
    <property type="match status" value="1"/>
</dbReference>
<protein>
    <submittedName>
        <fullName evidence="5">Phosphoserine phosphatase RsbU</fullName>
        <ecNumber evidence="5">3.1.3.3</ecNumber>
    </submittedName>
</protein>
<dbReference type="EMBL" id="MZGS01000020">
    <property type="protein sequence ID" value="PWB87506.1"/>
    <property type="molecule type" value="Genomic_DNA"/>
</dbReference>
<proteinExistence type="predicted"/>
<sequence length="631" mass="72079">MKNKLIKTIIPFISMITINLGNFFIINNHQIYGNGLNPHIGLLFVSGLLLGPYGSIGAVLGYTVSDYIKGYPIETLLFRLIIGFAVSYLSYKLWYTKFNDDDIYPPRLVNSGNLTKFLGIILITGLIYSVSMDGLLNVINPPIIHMIDYIDIKYFLNYINFSVILGIIGIWIARKLNYFHIPKISSKPPHNLFYKCILIIMIILTIIFSVDGYIFKGQKIYTISAFILLLAIVYIYLTKPITSKFVVPDKTTHEKIMDVFLLITLIIIMGDIVYINFTIDILKFGIVQDQTVWELLLSADMILLIFFIPSGIVLNYIEKKLIKPILSFSKIDGFIHEGEKIKTEGLLDVYSPYISEETEIGKLARSYTDLINYNNHYIENINKIESERERIKTELDISKRIQQSNLPTEPLKNEYYHAYGFSEPAKEVGGDFYDYFEIDDENIAIVIGDASGKGVPAALLATTTQTIIRDQLHNKKDPSKVLYFANNHLCRNNSETMFITLWLGIYNKKTNILNFSNAGHNPPIIEENNNFKLLDIDSGIALGILEEYNFITEEIELPSKIIVYTDGITDAINKNETTYGEERLINCLNNNSNEDIINSILNDVNNFVEDNEQFDDMTILILENNYIQQSQ</sequence>
<feature type="transmembrane region" description="Helical" evidence="3">
    <location>
        <begin position="259"/>
        <end position="277"/>
    </location>
</feature>
<dbReference type="PANTHER" id="PTHR43156:SF2">
    <property type="entry name" value="STAGE II SPORULATION PROTEIN E"/>
    <property type="match status" value="1"/>
</dbReference>
<dbReference type="InterPro" id="IPR052016">
    <property type="entry name" value="Bact_Sigma-Reg"/>
</dbReference>
<dbReference type="AlphaFoldDB" id="A0A315XMD8"/>
<dbReference type="OrthoDB" id="110858at2157"/>
<feature type="transmembrane region" description="Helical" evidence="3">
    <location>
        <begin position="114"/>
        <end position="132"/>
    </location>
</feature>
<evidence type="ECO:0000259" key="4">
    <source>
        <dbReference type="SMART" id="SM00331"/>
    </source>
</evidence>
<dbReference type="SUPFAM" id="SSF81606">
    <property type="entry name" value="PP2C-like"/>
    <property type="match status" value="1"/>
</dbReference>
<dbReference type="Proteomes" id="UP000251717">
    <property type="component" value="Unassembled WGS sequence"/>
</dbReference>
<organism evidence="5 6">
    <name type="scientific">Methanobrevibacter thaueri</name>
    <dbReference type="NCBI Taxonomy" id="190975"/>
    <lineage>
        <taxon>Archaea</taxon>
        <taxon>Methanobacteriati</taxon>
        <taxon>Methanobacteriota</taxon>
        <taxon>Methanomada group</taxon>
        <taxon>Methanobacteria</taxon>
        <taxon>Methanobacteriales</taxon>
        <taxon>Methanobacteriaceae</taxon>
        <taxon>Methanobrevibacter</taxon>
    </lineage>
</organism>
<feature type="transmembrane region" description="Helical" evidence="3">
    <location>
        <begin position="152"/>
        <end position="172"/>
    </location>
</feature>
<dbReference type="InterPro" id="IPR001932">
    <property type="entry name" value="PPM-type_phosphatase-like_dom"/>
</dbReference>
<keyword evidence="2" id="KW-0175">Coiled coil</keyword>
<reference evidence="5 6" key="1">
    <citation type="submission" date="2017-03" db="EMBL/GenBank/DDBJ databases">
        <title>Genome sequence of Methanobrevibacter thaueri.</title>
        <authorList>
            <person name="Poehlein A."/>
            <person name="Seedorf H."/>
            <person name="Daniel R."/>
        </authorList>
    </citation>
    <scope>NUCLEOTIDE SEQUENCE [LARGE SCALE GENOMIC DNA]</scope>
    <source>
        <strain evidence="5 6">DSM 11995</strain>
    </source>
</reference>
<comment type="caution">
    <text evidence="5">The sequence shown here is derived from an EMBL/GenBank/DDBJ whole genome shotgun (WGS) entry which is preliminary data.</text>
</comment>
<feature type="transmembrane region" description="Helical" evidence="3">
    <location>
        <begin position="297"/>
        <end position="317"/>
    </location>
</feature>
<dbReference type="SMART" id="SM00331">
    <property type="entry name" value="PP2C_SIG"/>
    <property type="match status" value="1"/>
</dbReference>
<feature type="transmembrane region" description="Helical" evidence="3">
    <location>
        <begin position="220"/>
        <end position="238"/>
    </location>
</feature>
<dbReference type="RefSeq" id="WP_116592017.1">
    <property type="nucleotide sequence ID" value="NZ_MZGS01000020.1"/>
</dbReference>
<evidence type="ECO:0000256" key="1">
    <source>
        <dbReference type="ARBA" id="ARBA00022801"/>
    </source>
</evidence>
<feature type="transmembrane region" description="Helical" evidence="3">
    <location>
        <begin position="192"/>
        <end position="214"/>
    </location>
</feature>
<evidence type="ECO:0000256" key="3">
    <source>
        <dbReference type="SAM" id="Phobius"/>
    </source>
</evidence>
<feature type="transmembrane region" description="Helical" evidence="3">
    <location>
        <begin position="6"/>
        <end position="28"/>
    </location>
</feature>
<evidence type="ECO:0000313" key="5">
    <source>
        <dbReference type="EMBL" id="PWB87506.1"/>
    </source>
</evidence>
<keyword evidence="3" id="KW-1133">Transmembrane helix</keyword>
<feature type="transmembrane region" description="Helical" evidence="3">
    <location>
        <begin position="40"/>
        <end position="64"/>
    </location>
</feature>
<feature type="domain" description="PPM-type phosphatase" evidence="4">
    <location>
        <begin position="413"/>
        <end position="624"/>
    </location>
</feature>